<dbReference type="AlphaFoldDB" id="A0A327QLJ1"/>
<gene>
    <name evidence="3" type="ORF">LX64_03091</name>
</gene>
<name>A0A327QLJ1_9BACT</name>
<evidence type="ECO:0000259" key="2">
    <source>
        <dbReference type="Pfam" id="PF00144"/>
    </source>
</evidence>
<dbReference type="InterPro" id="IPR012338">
    <property type="entry name" value="Beta-lactam/transpept-like"/>
</dbReference>
<dbReference type="EMBL" id="QLLL01000005">
    <property type="protein sequence ID" value="RAJ04213.1"/>
    <property type="molecule type" value="Genomic_DNA"/>
</dbReference>
<dbReference type="PANTHER" id="PTHR46825:SF9">
    <property type="entry name" value="BETA-LACTAMASE-RELATED DOMAIN-CONTAINING PROTEIN"/>
    <property type="match status" value="1"/>
</dbReference>
<evidence type="ECO:0000256" key="1">
    <source>
        <dbReference type="SAM" id="SignalP"/>
    </source>
</evidence>
<dbReference type="RefSeq" id="WP_111598508.1">
    <property type="nucleotide sequence ID" value="NZ_QLLL01000005.1"/>
</dbReference>
<keyword evidence="1" id="KW-0732">Signal</keyword>
<proteinExistence type="predicted"/>
<evidence type="ECO:0000313" key="4">
    <source>
        <dbReference type="Proteomes" id="UP000249547"/>
    </source>
</evidence>
<accession>A0A327QLJ1</accession>
<keyword evidence="3" id="KW-0378">Hydrolase</keyword>
<dbReference type="PANTHER" id="PTHR46825">
    <property type="entry name" value="D-ALANYL-D-ALANINE-CARBOXYPEPTIDASE/ENDOPEPTIDASE AMPH"/>
    <property type="match status" value="1"/>
</dbReference>
<dbReference type="InterPro" id="IPR001466">
    <property type="entry name" value="Beta-lactam-related"/>
</dbReference>
<feature type="chain" id="PRO_5016456267" evidence="1">
    <location>
        <begin position="21"/>
        <end position="350"/>
    </location>
</feature>
<sequence length="350" mass="39286">MRYRLLACLLLLTANVFSQAIVKEKLDDYLSYIEKNSGGLGNVSIYKNGKEVYNRSFGQDKLEGVQYNKNTTYQVASVTKMITAILVLQLVEEGKLPLDTKLSEFFPAIPNSNKITIKNMLEHTSGLGNFAIKDGVIWVLDKVSEEDIMDVIIQQGTSFEPNEKVAYSNSAYVLLRMILEKKYQKGYHEIVAQKITKPLHLKNFASVKSAPTNTFKSYKFSAGHWTEMKDMEYTNVIGVGDIASTTQDLNIVITSLFQHTLIKPATLALMVPTVGKEDWGRGLALFEYGNNVFFGHGGDVLGSHTRLIYNPKDKISICYATNGERVPTNVFLENIVDIVYQLPFELPTIK</sequence>
<protein>
    <submittedName>
        <fullName evidence="3">D-alanyl-D-alanine carboxypeptidase</fullName>
    </submittedName>
</protein>
<keyword evidence="4" id="KW-1185">Reference proteome</keyword>
<dbReference type="OrthoDB" id="9793489at2"/>
<organism evidence="3 4">
    <name type="scientific">Chitinophaga skermanii</name>
    <dbReference type="NCBI Taxonomy" id="331697"/>
    <lineage>
        <taxon>Bacteria</taxon>
        <taxon>Pseudomonadati</taxon>
        <taxon>Bacteroidota</taxon>
        <taxon>Chitinophagia</taxon>
        <taxon>Chitinophagales</taxon>
        <taxon>Chitinophagaceae</taxon>
        <taxon>Chitinophaga</taxon>
    </lineage>
</organism>
<keyword evidence="3" id="KW-0645">Protease</keyword>
<dbReference type="Pfam" id="PF00144">
    <property type="entry name" value="Beta-lactamase"/>
    <property type="match status" value="1"/>
</dbReference>
<evidence type="ECO:0000313" key="3">
    <source>
        <dbReference type="EMBL" id="RAJ04213.1"/>
    </source>
</evidence>
<reference evidence="3 4" key="1">
    <citation type="submission" date="2018-06" db="EMBL/GenBank/DDBJ databases">
        <title>Genomic Encyclopedia of Archaeal and Bacterial Type Strains, Phase II (KMG-II): from individual species to whole genera.</title>
        <authorList>
            <person name="Goeker M."/>
        </authorList>
    </citation>
    <scope>NUCLEOTIDE SEQUENCE [LARGE SCALE GENOMIC DNA]</scope>
    <source>
        <strain evidence="3 4">DSM 23857</strain>
    </source>
</reference>
<comment type="caution">
    <text evidence="3">The sequence shown here is derived from an EMBL/GenBank/DDBJ whole genome shotgun (WGS) entry which is preliminary data.</text>
</comment>
<feature type="signal peptide" evidence="1">
    <location>
        <begin position="1"/>
        <end position="20"/>
    </location>
</feature>
<feature type="domain" description="Beta-lactamase-related" evidence="2">
    <location>
        <begin position="43"/>
        <end position="326"/>
    </location>
</feature>
<dbReference type="InterPro" id="IPR050491">
    <property type="entry name" value="AmpC-like"/>
</dbReference>
<dbReference type="Gene3D" id="3.40.710.10">
    <property type="entry name" value="DD-peptidase/beta-lactamase superfamily"/>
    <property type="match status" value="1"/>
</dbReference>
<dbReference type="Proteomes" id="UP000249547">
    <property type="component" value="Unassembled WGS sequence"/>
</dbReference>
<keyword evidence="3" id="KW-0121">Carboxypeptidase</keyword>
<dbReference type="GO" id="GO:0004180">
    <property type="term" value="F:carboxypeptidase activity"/>
    <property type="evidence" value="ECO:0007669"/>
    <property type="project" value="UniProtKB-KW"/>
</dbReference>
<dbReference type="SUPFAM" id="SSF56601">
    <property type="entry name" value="beta-lactamase/transpeptidase-like"/>
    <property type="match status" value="1"/>
</dbReference>